<organism evidence="10 11">
    <name type="scientific">Bifidobacterium lemurum</name>
    <dbReference type="NCBI Taxonomy" id="1603886"/>
    <lineage>
        <taxon>Bacteria</taxon>
        <taxon>Bacillati</taxon>
        <taxon>Actinomycetota</taxon>
        <taxon>Actinomycetes</taxon>
        <taxon>Bifidobacteriales</taxon>
        <taxon>Bifidobacteriaceae</taxon>
        <taxon>Bifidobacterium</taxon>
    </lineage>
</organism>
<evidence type="ECO:0000256" key="8">
    <source>
        <dbReference type="ARBA" id="ARBA00023136"/>
    </source>
</evidence>
<dbReference type="CDD" id="cd03225">
    <property type="entry name" value="ABC_cobalt_CbiO_domain1"/>
    <property type="match status" value="1"/>
</dbReference>
<dbReference type="InterPro" id="IPR015856">
    <property type="entry name" value="ABC_transpr_CbiO/EcfA_su"/>
</dbReference>
<dbReference type="InterPro" id="IPR027417">
    <property type="entry name" value="P-loop_NTPase"/>
</dbReference>
<comment type="subcellular location">
    <subcellularLocation>
        <location evidence="1">Cell membrane</location>
    </subcellularLocation>
</comment>
<dbReference type="RefSeq" id="WP_072726955.1">
    <property type="nucleotide sequence ID" value="NZ_BDIS01000028.1"/>
</dbReference>
<dbReference type="GO" id="GO:0042626">
    <property type="term" value="F:ATPase-coupled transmembrane transporter activity"/>
    <property type="evidence" value="ECO:0007669"/>
    <property type="project" value="TreeGrafter"/>
</dbReference>
<dbReference type="FunFam" id="3.40.50.300:FF:000224">
    <property type="entry name" value="Energy-coupling factor transporter ATP-binding protein EcfA"/>
    <property type="match status" value="1"/>
</dbReference>
<dbReference type="InterPro" id="IPR050095">
    <property type="entry name" value="ECF_ABC_transporter_ATP-bd"/>
</dbReference>
<dbReference type="SUPFAM" id="SSF52540">
    <property type="entry name" value="P-loop containing nucleoside triphosphate hydrolases"/>
    <property type="match status" value="1"/>
</dbReference>
<comment type="caution">
    <text evidence="10">The sequence shown here is derived from an EMBL/GenBank/DDBJ whole genome shotgun (WGS) entry which is preliminary data.</text>
</comment>
<sequence length="277" mass="30313">MRMEIDNLVHAYPTGEKALRGVSLVLEGDEPVAIIGQNGAGKTTLVKHFNGILRPTEGHVRIDGVDITERSTAQWSREVGYVFQNPDDQLFLDSVRKELAFGPERMGVGADEIDRRVRRVADLVGLGKKLDTHPFDLSAAEKKFCTIGAVLAMEPKAVVFDEPTCGQDLRGNRRLAYIIASLKAAGVLCVTISHDMKFVTTHFPRVIVMCQGQVLMDGPARRVFADADTLARSFVTPPPITRVAAQAGLGDTVFTVPAFMNAVREANAARETTRERI</sequence>
<keyword evidence="4" id="KW-1003">Cell membrane</keyword>
<dbReference type="GO" id="GO:0043190">
    <property type="term" value="C:ATP-binding cassette (ABC) transporter complex"/>
    <property type="evidence" value="ECO:0007669"/>
    <property type="project" value="TreeGrafter"/>
</dbReference>
<dbReference type="STRING" id="1603886.GCA_001895165_02116"/>
<keyword evidence="6" id="KW-0067">ATP-binding</keyword>
<evidence type="ECO:0000256" key="6">
    <source>
        <dbReference type="ARBA" id="ARBA00022840"/>
    </source>
</evidence>
<evidence type="ECO:0000259" key="9">
    <source>
        <dbReference type="PROSITE" id="PS50893"/>
    </source>
</evidence>
<keyword evidence="11" id="KW-1185">Reference proteome</keyword>
<evidence type="ECO:0000256" key="5">
    <source>
        <dbReference type="ARBA" id="ARBA00022741"/>
    </source>
</evidence>
<dbReference type="PANTHER" id="PTHR43553:SF21">
    <property type="entry name" value="ABC TRANSPORTER ATP-BINDING PROTEIN MA_1418-RELATED"/>
    <property type="match status" value="1"/>
</dbReference>
<evidence type="ECO:0000256" key="3">
    <source>
        <dbReference type="ARBA" id="ARBA00022448"/>
    </source>
</evidence>
<keyword evidence="7" id="KW-1278">Translocase</keyword>
<keyword evidence="3" id="KW-0813">Transport</keyword>
<dbReference type="Pfam" id="PF00005">
    <property type="entry name" value="ABC_tran"/>
    <property type="match status" value="1"/>
</dbReference>
<dbReference type="PROSITE" id="PS50893">
    <property type="entry name" value="ABC_TRANSPORTER_2"/>
    <property type="match status" value="1"/>
</dbReference>
<dbReference type="Proteomes" id="UP000216352">
    <property type="component" value="Unassembled WGS sequence"/>
</dbReference>
<dbReference type="AlphaFoldDB" id="A0A261FSJ1"/>
<feature type="domain" description="ABC transporter" evidence="9">
    <location>
        <begin position="3"/>
        <end position="236"/>
    </location>
</feature>
<evidence type="ECO:0000256" key="7">
    <source>
        <dbReference type="ARBA" id="ARBA00022967"/>
    </source>
</evidence>
<reference evidence="10 11" key="1">
    <citation type="journal article" date="2017" name="BMC Genomics">
        <title>Comparative genomic and phylogenomic analyses of the Bifidobacteriaceae family.</title>
        <authorList>
            <person name="Lugli G.A."/>
            <person name="Milani C."/>
            <person name="Turroni F."/>
            <person name="Duranti S."/>
            <person name="Mancabelli L."/>
            <person name="Mangifesta M."/>
            <person name="Ferrario C."/>
            <person name="Modesto M."/>
            <person name="Mattarelli P."/>
            <person name="Jiri K."/>
            <person name="van Sinderen D."/>
            <person name="Ventura M."/>
        </authorList>
    </citation>
    <scope>NUCLEOTIDE SEQUENCE [LARGE SCALE GENOMIC DNA]</scope>
    <source>
        <strain evidence="10 11">DSM 28807</strain>
    </source>
</reference>
<name>A0A261FSJ1_9BIFI</name>
<dbReference type="InterPro" id="IPR003593">
    <property type="entry name" value="AAA+_ATPase"/>
</dbReference>
<dbReference type="InterPro" id="IPR003439">
    <property type="entry name" value="ABC_transporter-like_ATP-bd"/>
</dbReference>
<dbReference type="SMART" id="SM00382">
    <property type="entry name" value="AAA"/>
    <property type="match status" value="1"/>
</dbReference>
<evidence type="ECO:0000313" key="10">
    <source>
        <dbReference type="EMBL" id="OZG61945.1"/>
    </source>
</evidence>
<evidence type="ECO:0000256" key="4">
    <source>
        <dbReference type="ARBA" id="ARBA00022475"/>
    </source>
</evidence>
<keyword evidence="5" id="KW-0547">Nucleotide-binding</keyword>
<dbReference type="PANTHER" id="PTHR43553">
    <property type="entry name" value="HEAVY METAL TRANSPORTER"/>
    <property type="match status" value="1"/>
</dbReference>
<evidence type="ECO:0000256" key="1">
    <source>
        <dbReference type="ARBA" id="ARBA00004236"/>
    </source>
</evidence>
<dbReference type="Gene3D" id="3.40.50.300">
    <property type="entry name" value="P-loop containing nucleotide triphosphate hydrolases"/>
    <property type="match status" value="1"/>
</dbReference>
<proteinExistence type="inferred from homology"/>
<protein>
    <submittedName>
        <fullName evidence="10">ABC transporter</fullName>
    </submittedName>
</protein>
<keyword evidence="8" id="KW-0472">Membrane</keyword>
<comment type="similarity">
    <text evidence="2">Belongs to the ABC transporter superfamily.</text>
</comment>
<dbReference type="OrthoDB" id="9806471at2"/>
<dbReference type="EMBL" id="MWWX01000007">
    <property type="protein sequence ID" value="OZG61945.1"/>
    <property type="molecule type" value="Genomic_DNA"/>
</dbReference>
<dbReference type="GO" id="GO:0016887">
    <property type="term" value="F:ATP hydrolysis activity"/>
    <property type="evidence" value="ECO:0007669"/>
    <property type="project" value="InterPro"/>
</dbReference>
<gene>
    <name evidence="10" type="ORF">BLEM_1254</name>
</gene>
<accession>A0A261FSJ1</accession>
<evidence type="ECO:0000256" key="2">
    <source>
        <dbReference type="ARBA" id="ARBA00005417"/>
    </source>
</evidence>
<evidence type="ECO:0000313" key="11">
    <source>
        <dbReference type="Proteomes" id="UP000216352"/>
    </source>
</evidence>
<dbReference type="GO" id="GO:0005524">
    <property type="term" value="F:ATP binding"/>
    <property type="evidence" value="ECO:0007669"/>
    <property type="project" value="UniProtKB-KW"/>
</dbReference>